<evidence type="ECO:0000256" key="4">
    <source>
        <dbReference type="PIRSR" id="PIRSR006278-1"/>
    </source>
</evidence>
<dbReference type="InterPro" id="IPR027278">
    <property type="entry name" value="ACCD_DCysDesulf"/>
</dbReference>
<feature type="active site" description="Nucleophile" evidence="4">
    <location>
        <position position="97"/>
    </location>
</feature>
<dbReference type="SUPFAM" id="SSF53686">
    <property type="entry name" value="Tryptophan synthase beta subunit-like PLP-dependent enzymes"/>
    <property type="match status" value="1"/>
</dbReference>
<dbReference type="eggNOG" id="ENOG502RXQ8">
    <property type="taxonomic scope" value="Eukaryota"/>
</dbReference>
<name>A0A024T9D7_9STRA</name>
<dbReference type="Gene3D" id="3.40.50.1100">
    <property type="match status" value="2"/>
</dbReference>
<reference evidence="7" key="1">
    <citation type="submission" date="2013-12" db="EMBL/GenBank/DDBJ databases">
        <title>The Genome Sequence of Aphanomyces invadans NJM9701.</title>
        <authorList>
            <consortium name="The Broad Institute Genomics Platform"/>
            <person name="Russ C."/>
            <person name="Tyler B."/>
            <person name="van West P."/>
            <person name="Dieguez-Uribeondo J."/>
            <person name="Young S.K."/>
            <person name="Zeng Q."/>
            <person name="Gargeya S."/>
            <person name="Fitzgerald M."/>
            <person name="Abouelleil A."/>
            <person name="Alvarado L."/>
            <person name="Chapman S.B."/>
            <person name="Gainer-Dewar J."/>
            <person name="Goldberg J."/>
            <person name="Griggs A."/>
            <person name="Gujja S."/>
            <person name="Hansen M."/>
            <person name="Howarth C."/>
            <person name="Imamovic A."/>
            <person name="Ireland A."/>
            <person name="Larimer J."/>
            <person name="McCowan C."/>
            <person name="Murphy C."/>
            <person name="Pearson M."/>
            <person name="Poon T.W."/>
            <person name="Priest M."/>
            <person name="Roberts A."/>
            <person name="Saif S."/>
            <person name="Shea T."/>
            <person name="Sykes S."/>
            <person name="Wortman J."/>
            <person name="Nusbaum C."/>
            <person name="Birren B."/>
        </authorList>
    </citation>
    <scope>NUCLEOTIDE SEQUENCE [LARGE SCALE GENOMIC DNA]</scope>
    <source>
        <strain evidence="7">NJM9701</strain>
    </source>
</reference>
<comment type="cofactor">
    <cofactor evidence="1">
        <name>pyridoxal 5'-phosphate</name>
        <dbReference type="ChEBI" id="CHEBI:597326"/>
    </cofactor>
</comment>
<dbReference type="AlphaFoldDB" id="A0A024T9D7"/>
<feature type="modified residue" description="N6-(pyridoxal phosphate)lysine" evidence="5">
    <location>
        <position position="69"/>
    </location>
</feature>
<accession>A0A024T9D7</accession>
<dbReference type="EMBL" id="KI914027">
    <property type="protein sequence ID" value="ETV90663.1"/>
    <property type="molecule type" value="Genomic_DNA"/>
</dbReference>
<protein>
    <recommendedName>
        <fullName evidence="6">Tryptophan synthase beta chain-like PALP domain-containing protein</fullName>
    </recommendedName>
</protein>
<dbReference type="PANTHER" id="PTHR43780:SF2">
    <property type="entry name" value="1-AMINOCYCLOPROPANE-1-CARBOXYLATE DEAMINASE-RELATED"/>
    <property type="match status" value="1"/>
</dbReference>
<dbReference type="GO" id="GO:0019148">
    <property type="term" value="F:D-cysteine desulfhydrase activity"/>
    <property type="evidence" value="ECO:0007669"/>
    <property type="project" value="TreeGrafter"/>
</dbReference>
<comment type="similarity">
    <text evidence="2">Belongs to the ACC deaminase/D-cysteine desulfhydrase family.</text>
</comment>
<evidence type="ECO:0000256" key="1">
    <source>
        <dbReference type="ARBA" id="ARBA00001933"/>
    </source>
</evidence>
<feature type="domain" description="Tryptophan synthase beta chain-like PALP" evidence="6">
    <location>
        <begin position="50"/>
        <end position="247"/>
    </location>
</feature>
<proteinExistence type="inferred from homology"/>
<dbReference type="GeneID" id="20091665"/>
<evidence type="ECO:0000256" key="2">
    <source>
        <dbReference type="ARBA" id="ARBA00008639"/>
    </source>
</evidence>
<dbReference type="VEuPathDB" id="FungiDB:H310_14615"/>
<dbReference type="InterPro" id="IPR036052">
    <property type="entry name" value="TrpB-like_PALP_sf"/>
</dbReference>
<evidence type="ECO:0000256" key="5">
    <source>
        <dbReference type="PIRSR" id="PIRSR006278-2"/>
    </source>
</evidence>
<evidence type="ECO:0000313" key="7">
    <source>
        <dbReference type="EMBL" id="ETV90663.1"/>
    </source>
</evidence>
<dbReference type="OrthoDB" id="65643at2759"/>
<sequence length="345" mass="38701">MEVQLILLRFHRRHAGGHAGGRNDGRHTIITAFSEIMKLLPPTKVQRVRCRGFDLHIKRDDLHFLPGNKFRKLFWLVEKDASFFTGNHLLSYGGIQSNAMLAVAQLAHLKQVPFTYFTKPISTQLLDRAKNLKSNFNLALSLGMHHVALENEYDALADSHDFTPIAPLNATRWLGIPQGVALPEAAVGIRRLALELNDFAESYANNVAVVLPCGTGTTAHYVAKYIHPSIRVYGVPCVGSAAYLREQLAKLDATAPGSSPLYVLEPRKRVAFGTLWRPLLDTYYEVLKDTGVEIDLIYGCLAWDTMLNAFDRHEFEGRQVVYIHSGGLSGNSSQLERYRNRFQSE</sequence>
<keyword evidence="3 5" id="KW-0663">Pyridoxal phosphate</keyword>
<dbReference type="PANTHER" id="PTHR43780">
    <property type="entry name" value="1-AMINOCYCLOPROPANE-1-CARBOXYLATE DEAMINASE-RELATED"/>
    <property type="match status" value="1"/>
</dbReference>
<dbReference type="PIRSF" id="PIRSF006278">
    <property type="entry name" value="ACCD_DCysDesulf"/>
    <property type="match status" value="1"/>
</dbReference>
<gene>
    <name evidence="7" type="ORF">H310_14615</name>
</gene>
<evidence type="ECO:0000256" key="3">
    <source>
        <dbReference type="ARBA" id="ARBA00022898"/>
    </source>
</evidence>
<dbReference type="Pfam" id="PF00291">
    <property type="entry name" value="PALP"/>
    <property type="match status" value="1"/>
</dbReference>
<dbReference type="STRING" id="157072.A0A024T9D7"/>
<organism evidence="7">
    <name type="scientific">Aphanomyces invadans</name>
    <dbReference type="NCBI Taxonomy" id="157072"/>
    <lineage>
        <taxon>Eukaryota</taxon>
        <taxon>Sar</taxon>
        <taxon>Stramenopiles</taxon>
        <taxon>Oomycota</taxon>
        <taxon>Saprolegniomycetes</taxon>
        <taxon>Saprolegniales</taxon>
        <taxon>Verrucalvaceae</taxon>
        <taxon>Aphanomyces</taxon>
    </lineage>
</organism>
<dbReference type="InterPro" id="IPR001926">
    <property type="entry name" value="TrpB-like_PALP"/>
</dbReference>
<dbReference type="RefSeq" id="XP_008880733.1">
    <property type="nucleotide sequence ID" value="XM_008882511.1"/>
</dbReference>
<evidence type="ECO:0000259" key="6">
    <source>
        <dbReference type="Pfam" id="PF00291"/>
    </source>
</evidence>